<feature type="region of interest" description="Disordered" evidence="1">
    <location>
        <begin position="44"/>
        <end position="73"/>
    </location>
</feature>
<dbReference type="Proteomes" id="UP000001312">
    <property type="component" value="Unassembled WGS sequence"/>
</dbReference>
<dbReference type="EMBL" id="CH476634">
    <property type="protein sequence ID" value="EDN94136.1"/>
    <property type="molecule type" value="Genomic_DNA"/>
</dbReference>
<dbReference type="GeneID" id="5485261"/>
<feature type="compositionally biased region" description="Low complexity" evidence="1">
    <location>
        <begin position="56"/>
        <end position="67"/>
    </location>
</feature>
<accession>A7EXE4</accession>
<evidence type="ECO:0000256" key="1">
    <source>
        <dbReference type="SAM" id="MobiDB-lite"/>
    </source>
</evidence>
<reference evidence="3" key="1">
    <citation type="journal article" date="2011" name="PLoS Genet.">
        <title>Genomic analysis of the necrotrophic fungal pathogens Sclerotinia sclerotiorum and Botrytis cinerea.</title>
        <authorList>
            <person name="Amselem J."/>
            <person name="Cuomo C.A."/>
            <person name="van Kan J.A."/>
            <person name="Viaud M."/>
            <person name="Benito E.P."/>
            <person name="Couloux A."/>
            <person name="Coutinho P.M."/>
            <person name="de Vries R.P."/>
            <person name="Dyer P.S."/>
            <person name="Fillinger S."/>
            <person name="Fournier E."/>
            <person name="Gout L."/>
            <person name="Hahn M."/>
            <person name="Kohn L."/>
            <person name="Lapalu N."/>
            <person name="Plummer K.M."/>
            <person name="Pradier J.M."/>
            <person name="Quevillon E."/>
            <person name="Sharon A."/>
            <person name="Simon A."/>
            <person name="ten Have A."/>
            <person name="Tudzynski B."/>
            <person name="Tudzynski P."/>
            <person name="Wincker P."/>
            <person name="Andrew M."/>
            <person name="Anthouard V."/>
            <person name="Beever R.E."/>
            <person name="Beffa R."/>
            <person name="Benoit I."/>
            <person name="Bouzid O."/>
            <person name="Brault B."/>
            <person name="Chen Z."/>
            <person name="Choquer M."/>
            <person name="Collemare J."/>
            <person name="Cotton P."/>
            <person name="Danchin E.G."/>
            <person name="Da Silva C."/>
            <person name="Gautier A."/>
            <person name="Giraud C."/>
            <person name="Giraud T."/>
            <person name="Gonzalez C."/>
            <person name="Grossetete S."/>
            <person name="Guldener U."/>
            <person name="Henrissat B."/>
            <person name="Howlett B.J."/>
            <person name="Kodira C."/>
            <person name="Kretschmer M."/>
            <person name="Lappartient A."/>
            <person name="Leroch M."/>
            <person name="Levis C."/>
            <person name="Mauceli E."/>
            <person name="Neuveglise C."/>
            <person name="Oeser B."/>
            <person name="Pearson M."/>
            <person name="Poulain J."/>
            <person name="Poussereau N."/>
            <person name="Quesneville H."/>
            <person name="Rascle C."/>
            <person name="Schumacher J."/>
            <person name="Segurens B."/>
            <person name="Sexton A."/>
            <person name="Silva E."/>
            <person name="Sirven C."/>
            <person name="Soanes D.M."/>
            <person name="Talbot N.J."/>
            <person name="Templeton M."/>
            <person name="Yandava C."/>
            <person name="Yarden O."/>
            <person name="Zeng Q."/>
            <person name="Rollins J.A."/>
            <person name="Lebrun M.H."/>
            <person name="Dickman M."/>
        </authorList>
    </citation>
    <scope>NUCLEOTIDE SEQUENCE [LARGE SCALE GENOMIC DNA]</scope>
    <source>
        <strain evidence="3">ATCC 18683 / 1980 / Ss-1</strain>
    </source>
</reference>
<keyword evidence="3" id="KW-1185">Reference proteome</keyword>
<sequence>MITFNVLEEERDIYYSTYYSTNLVSRFLHIKYYSSYDSIRKKRIQEAPRPTKTINTTKITQDQPKTTQQDKGKYPLAAHIQIRLNFLKALPQTADRIRIPTFHIRFRRKLQSPPYTLPEGASTSIV</sequence>
<protein>
    <submittedName>
        <fullName evidence="2">Uncharacterized protein</fullName>
    </submittedName>
</protein>
<organism evidence="2 3">
    <name type="scientific">Sclerotinia sclerotiorum (strain ATCC 18683 / 1980 / Ss-1)</name>
    <name type="common">White mold</name>
    <name type="synonym">Whetzelinia sclerotiorum</name>
    <dbReference type="NCBI Taxonomy" id="665079"/>
    <lineage>
        <taxon>Eukaryota</taxon>
        <taxon>Fungi</taxon>
        <taxon>Dikarya</taxon>
        <taxon>Ascomycota</taxon>
        <taxon>Pezizomycotina</taxon>
        <taxon>Leotiomycetes</taxon>
        <taxon>Helotiales</taxon>
        <taxon>Sclerotiniaceae</taxon>
        <taxon>Sclerotinia</taxon>
    </lineage>
</organism>
<gene>
    <name evidence="2" type="ORF">SS1G_10005</name>
</gene>
<dbReference type="InParanoid" id="A7EXE4"/>
<dbReference type="RefSeq" id="XP_001589370.1">
    <property type="nucleotide sequence ID" value="XM_001589320.1"/>
</dbReference>
<proteinExistence type="predicted"/>
<evidence type="ECO:0000313" key="2">
    <source>
        <dbReference type="EMBL" id="EDN94136.1"/>
    </source>
</evidence>
<evidence type="ECO:0000313" key="3">
    <source>
        <dbReference type="Proteomes" id="UP000001312"/>
    </source>
</evidence>
<dbReference type="AlphaFoldDB" id="A7EXE4"/>
<dbReference type="KEGG" id="ssl:SS1G_10005"/>
<name>A7EXE4_SCLS1</name>